<feature type="region of interest" description="Disordered" evidence="4">
    <location>
        <begin position="220"/>
        <end position="241"/>
    </location>
</feature>
<accession>A0A8S5TN50</accession>
<dbReference type="GO" id="GO:0051117">
    <property type="term" value="F:ATPase binding"/>
    <property type="evidence" value="ECO:0007669"/>
    <property type="project" value="TreeGrafter"/>
</dbReference>
<keyword evidence="5" id="KW-0645">Protease</keyword>
<keyword evidence="3" id="KW-0378">Hydrolase</keyword>
<dbReference type="GO" id="GO:0006515">
    <property type="term" value="P:protein quality control for misfolded or incompletely synthesized proteins"/>
    <property type="evidence" value="ECO:0007669"/>
    <property type="project" value="TreeGrafter"/>
</dbReference>
<dbReference type="EMBL" id="BK032863">
    <property type="protein sequence ID" value="DAF64562.1"/>
    <property type="molecule type" value="Genomic_DNA"/>
</dbReference>
<name>A0A8S5TN50_9CAUD</name>
<reference evidence="5" key="1">
    <citation type="journal article" date="2021" name="Proc. Natl. Acad. Sci. U.S.A.">
        <title>A Catalog of Tens of Thousands of Viruses from Human Metagenomes Reveals Hidden Associations with Chronic Diseases.</title>
        <authorList>
            <person name="Tisza M.J."/>
            <person name="Buck C.B."/>
        </authorList>
    </citation>
    <scope>NUCLEOTIDE SEQUENCE</scope>
    <source>
        <strain evidence="5">CtFH16</strain>
    </source>
</reference>
<protein>
    <submittedName>
        <fullName evidence="5">ATP dependent Clp protease</fullName>
    </submittedName>
</protein>
<dbReference type="InterPro" id="IPR023562">
    <property type="entry name" value="ClpP/TepA"/>
</dbReference>
<dbReference type="Pfam" id="PF00574">
    <property type="entry name" value="CLP_protease"/>
    <property type="match status" value="1"/>
</dbReference>
<evidence type="ECO:0000256" key="4">
    <source>
        <dbReference type="SAM" id="MobiDB-lite"/>
    </source>
</evidence>
<dbReference type="NCBIfam" id="NF045542">
    <property type="entry name" value="Clp_rel_HeadMat"/>
    <property type="match status" value="1"/>
</dbReference>
<dbReference type="InterPro" id="IPR029045">
    <property type="entry name" value="ClpP/crotonase-like_dom_sf"/>
</dbReference>
<dbReference type="GO" id="GO:0004252">
    <property type="term" value="F:serine-type endopeptidase activity"/>
    <property type="evidence" value="ECO:0007669"/>
    <property type="project" value="InterPro"/>
</dbReference>
<dbReference type="CDD" id="cd07016">
    <property type="entry name" value="S14_ClpP_1"/>
    <property type="match status" value="1"/>
</dbReference>
<sequence length="255" mass="28160">MDNKTNKLSYLTVKNETPQSAEVYIHGDIVDDDMKAWLSDCDGKTFAGYVLPVDVREKLESLQGKDLTIYINSDGGSVPAGMAIANMIKRHDGHTVGVVDGWAASIASVIFMACDDLYMPKNTFLMIHKPSAMAMGDSDDMLRVATMLDTVQEGIEQVYLERAKEGVTAEEIRKAVEAETWYTAAEASEVFDITVKDTSVQLVACSKGLSFKTMPEAVKNAKTATDKKQPPEKENLQDDIKNRKRKLAIELELLT</sequence>
<dbReference type="PANTHER" id="PTHR10381:SF70">
    <property type="entry name" value="ATP-DEPENDENT CLP PROTEASE PROTEOLYTIC SUBUNIT"/>
    <property type="match status" value="1"/>
</dbReference>
<evidence type="ECO:0000313" key="5">
    <source>
        <dbReference type="EMBL" id="DAF64562.1"/>
    </source>
</evidence>
<dbReference type="GO" id="GO:0004176">
    <property type="term" value="F:ATP-dependent peptidase activity"/>
    <property type="evidence" value="ECO:0007669"/>
    <property type="project" value="InterPro"/>
</dbReference>
<organism evidence="5">
    <name type="scientific">Siphoviridae sp. ctFH16</name>
    <dbReference type="NCBI Taxonomy" id="2827817"/>
    <lineage>
        <taxon>Viruses</taxon>
        <taxon>Duplodnaviria</taxon>
        <taxon>Heunggongvirae</taxon>
        <taxon>Uroviricota</taxon>
        <taxon>Caudoviricetes</taxon>
    </lineage>
</organism>
<evidence type="ECO:0000256" key="1">
    <source>
        <dbReference type="ARBA" id="ARBA00007039"/>
    </source>
</evidence>
<proteinExistence type="inferred from homology"/>
<dbReference type="PANTHER" id="PTHR10381">
    <property type="entry name" value="ATP-DEPENDENT CLP PROTEASE PROTEOLYTIC SUBUNIT"/>
    <property type="match status" value="1"/>
</dbReference>
<evidence type="ECO:0000256" key="2">
    <source>
        <dbReference type="ARBA" id="ARBA00022490"/>
    </source>
</evidence>
<dbReference type="SUPFAM" id="SSF52096">
    <property type="entry name" value="ClpP/crotonase"/>
    <property type="match status" value="1"/>
</dbReference>
<dbReference type="GO" id="GO:0009368">
    <property type="term" value="C:endopeptidase Clp complex"/>
    <property type="evidence" value="ECO:0007669"/>
    <property type="project" value="TreeGrafter"/>
</dbReference>
<dbReference type="Gene3D" id="3.90.226.10">
    <property type="entry name" value="2-enoyl-CoA Hydratase, Chain A, domain 1"/>
    <property type="match status" value="1"/>
</dbReference>
<keyword evidence="2" id="KW-0963">Cytoplasm</keyword>
<feature type="compositionally biased region" description="Basic and acidic residues" evidence="4">
    <location>
        <begin position="224"/>
        <end position="241"/>
    </location>
</feature>
<evidence type="ECO:0000256" key="3">
    <source>
        <dbReference type="ARBA" id="ARBA00022801"/>
    </source>
</evidence>
<dbReference type="InterPro" id="IPR001907">
    <property type="entry name" value="ClpP"/>
</dbReference>
<dbReference type="PRINTS" id="PR00127">
    <property type="entry name" value="CLPPROTEASEP"/>
</dbReference>
<comment type="similarity">
    <text evidence="1">Belongs to the peptidase S14 family.</text>
</comment>